<dbReference type="PROSITE" id="PS51155">
    <property type="entry name" value="CHIT_BIND_RR_2"/>
    <property type="match status" value="1"/>
</dbReference>
<gene>
    <name evidence="5" type="ORF">SSS_4497</name>
</gene>
<keyword evidence="7" id="KW-1185">Reference proteome</keyword>
<dbReference type="InterPro" id="IPR000618">
    <property type="entry name" value="Insect_cuticle"/>
</dbReference>
<dbReference type="GO" id="GO:0062129">
    <property type="term" value="C:chitin-based extracellular matrix"/>
    <property type="evidence" value="ECO:0007669"/>
    <property type="project" value="TreeGrafter"/>
</dbReference>
<evidence type="ECO:0000313" key="5">
    <source>
        <dbReference type="EMBL" id="KAF7496681.1"/>
    </source>
</evidence>
<reference evidence="5" key="2">
    <citation type="submission" date="2020-01" db="EMBL/GenBank/DDBJ databases">
        <authorList>
            <person name="Korhonen P.K.K."/>
            <person name="Guangxu M.G."/>
            <person name="Wang T.W."/>
            <person name="Stroehlein A.J.S."/>
            <person name="Young N.D."/>
            <person name="Ang C.-S.A."/>
            <person name="Fernando D.W.F."/>
            <person name="Lu H.L."/>
            <person name="Taylor S.T."/>
            <person name="Ehtesham M.E.M."/>
            <person name="Najaraj S.H.N."/>
            <person name="Harsha G.H.G."/>
            <person name="Madugundu A.M."/>
            <person name="Renuse S.R."/>
            <person name="Holt D.H."/>
            <person name="Pandey A.P."/>
            <person name="Papenfuss A.P."/>
            <person name="Gasser R.B.G."/>
            <person name="Fischer K.F."/>
        </authorList>
    </citation>
    <scope>NUCLEOTIDE SEQUENCE</scope>
    <source>
        <strain evidence="5">SSS_KF_BRIS2020</strain>
    </source>
</reference>
<dbReference type="PANTHER" id="PTHR10380">
    <property type="entry name" value="CUTICLE PROTEIN"/>
    <property type="match status" value="1"/>
</dbReference>
<feature type="signal peptide" evidence="4">
    <location>
        <begin position="1"/>
        <end position="19"/>
    </location>
</feature>
<keyword evidence="1 2" id="KW-0193">Cuticle</keyword>
<dbReference type="OrthoDB" id="6515429at2759"/>
<sequence length="265" mass="27831">MKYLSIVLVASFFFGDSYSFYQGIKSAQRFRGSGGGSYGSGAPLSPSRTRFSAPQSYGSGSGGSFAPSSPANYAATSASDSSYGGFNQQPTHQQYEEPHPAPEPYNFQYAANDEYGNNQYRNEEQDKSGVIRGSYGYTDANGLYRVVDYVADDDGFRASIRTNEPGGLTEPHPTTGSVENPADVQLSAEPVPNNVRQQQEQYASAGGARYRAGGAGGQASGGNYGGGHQGGANYASTSSGFGGGNYGGGSGPITQQKLRSFSEKY</sequence>
<feature type="compositionally biased region" description="Gly residues" evidence="3">
    <location>
        <begin position="214"/>
        <end position="230"/>
    </location>
</feature>
<dbReference type="EMBL" id="WVUK01000002">
    <property type="protein sequence ID" value="KAF7496681.1"/>
    <property type="molecule type" value="Genomic_DNA"/>
</dbReference>
<dbReference type="Proteomes" id="UP000070412">
    <property type="component" value="Unassembled WGS sequence"/>
</dbReference>
<evidence type="ECO:0000313" key="7">
    <source>
        <dbReference type="Proteomes" id="UP000070412"/>
    </source>
</evidence>
<feature type="compositionally biased region" description="Low complexity" evidence="3">
    <location>
        <begin position="52"/>
        <end position="71"/>
    </location>
</feature>
<feature type="region of interest" description="Disordered" evidence="3">
    <location>
        <begin position="160"/>
        <end position="179"/>
    </location>
</feature>
<dbReference type="Pfam" id="PF00379">
    <property type="entry name" value="Chitin_bind_4"/>
    <property type="match status" value="1"/>
</dbReference>
<dbReference type="GO" id="GO:0008010">
    <property type="term" value="F:structural constituent of chitin-based larval cuticle"/>
    <property type="evidence" value="ECO:0007669"/>
    <property type="project" value="TreeGrafter"/>
</dbReference>
<feature type="region of interest" description="Disordered" evidence="3">
    <location>
        <begin position="35"/>
        <end position="108"/>
    </location>
</feature>
<evidence type="ECO:0000256" key="4">
    <source>
        <dbReference type="SAM" id="SignalP"/>
    </source>
</evidence>
<protein>
    <submittedName>
        <fullName evidence="5">Cuticle protein 16.8</fullName>
    </submittedName>
</protein>
<evidence type="ECO:0000256" key="3">
    <source>
        <dbReference type="SAM" id="MobiDB-lite"/>
    </source>
</evidence>
<dbReference type="InterPro" id="IPR031311">
    <property type="entry name" value="CHIT_BIND_RR_consensus"/>
</dbReference>
<proteinExistence type="predicted"/>
<evidence type="ECO:0000313" key="6">
    <source>
        <dbReference type="EnsemblMetazoa" id="KAF7496681.1"/>
    </source>
</evidence>
<name>A0A834VH54_SARSC</name>
<dbReference type="InterPro" id="IPR050468">
    <property type="entry name" value="Cuticle_Struct_Prot"/>
</dbReference>
<dbReference type="EnsemblMetazoa" id="SSS_4497s_mrna">
    <property type="protein sequence ID" value="KAF7496681.1"/>
    <property type="gene ID" value="SSS_4497"/>
</dbReference>
<organism evidence="5">
    <name type="scientific">Sarcoptes scabiei</name>
    <name type="common">Itch mite</name>
    <name type="synonym">Acarus scabiei</name>
    <dbReference type="NCBI Taxonomy" id="52283"/>
    <lineage>
        <taxon>Eukaryota</taxon>
        <taxon>Metazoa</taxon>
        <taxon>Ecdysozoa</taxon>
        <taxon>Arthropoda</taxon>
        <taxon>Chelicerata</taxon>
        <taxon>Arachnida</taxon>
        <taxon>Acari</taxon>
        <taxon>Acariformes</taxon>
        <taxon>Sarcoptiformes</taxon>
        <taxon>Astigmata</taxon>
        <taxon>Psoroptidia</taxon>
        <taxon>Sarcoptoidea</taxon>
        <taxon>Sarcoptidae</taxon>
        <taxon>Sarcoptinae</taxon>
        <taxon>Sarcoptes</taxon>
    </lineage>
</organism>
<feature type="compositionally biased region" description="Polar residues" evidence="3">
    <location>
        <begin position="74"/>
        <end position="93"/>
    </location>
</feature>
<reference evidence="6" key="3">
    <citation type="submission" date="2022-06" db="UniProtKB">
        <authorList>
            <consortium name="EnsemblMetazoa"/>
        </authorList>
    </citation>
    <scope>IDENTIFICATION</scope>
</reference>
<feature type="region of interest" description="Disordered" evidence="3">
    <location>
        <begin position="214"/>
        <end position="265"/>
    </location>
</feature>
<reference evidence="7" key="1">
    <citation type="journal article" date="2020" name="PLoS Negl. Trop. Dis.">
        <title>High-quality nuclear genome for Sarcoptes scabiei-A critical resource for a neglected parasite.</title>
        <authorList>
            <person name="Korhonen P.K."/>
            <person name="Gasser R.B."/>
            <person name="Ma G."/>
            <person name="Wang T."/>
            <person name="Stroehlein A.J."/>
            <person name="Young N.D."/>
            <person name="Ang C.S."/>
            <person name="Fernando D.D."/>
            <person name="Lu H.C."/>
            <person name="Taylor S."/>
            <person name="Reynolds S.L."/>
            <person name="Mofiz E."/>
            <person name="Najaraj S.H."/>
            <person name="Gowda H."/>
            <person name="Madugundu A."/>
            <person name="Renuse S."/>
            <person name="Holt D."/>
            <person name="Pandey A."/>
            <person name="Papenfuss A.T."/>
            <person name="Fischer K."/>
        </authorList>
    </citation>
    <scope>NUCLEOTIDE SEQUENCE [LARGE SCALE GENOMIC DNA]</scope>
</reference>
<dbReference type="PRINTS" id="PR00947">
    <property type="entry name" value="CUTICLE"/>
</dbReference>
<feature type="compositionally biased region" description="Gly residues" evidence="3">
    <location>
        <begin position="240"/>
        <end position="251"/>
    </location>
</feature>
<evidence type="ECO:0000256" key="1">
    <source>
        <dbReference type="ARBA" id="ARBA00022460"/>
    </source>
</evidence>
<accession>A0A834VH54</accession>
<dbReference type="AlphaFoldDB" id="A0A834VH54"/>
<evidence type="ECO:0000256" key="2">
    <source>
        <dbReference type="PROSITE-ProRule" id="PRU00497"/>
    </source>
</evidence>
<feature type="chain" id="PRO_5038316236" evidence="4">
    <location>
        <begin position="20"/>
        <end position="265"/>
    </location>
</feature>
<dbReference type="PROSITE" id="PS00233">
    <property type="entry name" value="CHIT_BIND_RR_1"/>
    <property type="match status" value="1"/>
</dbReference>
<keyword evidence="4" id="KW-0732">Signal</keyword>